<feature type="compositionally biased region" description="Basic residues" evidence="4">
    <location>
        <begin position="954"/>
        <end position="965"/>
    </location>
</feature>
<feature type="compositionally biased region" description="Polar residues" evidence="4">
    <location>
        <begin position="1314"/>
        <end position="1325"/>
    </location>
</feature>
<feature type="compositionally biased region" description="Polar residues" evidence="4">
    <location>
        <begin position="246"/>
        <end position="280"/>
    </location>
</feature>
<sequence>MLPKKKRWMASAHTSSTNLISSPSTVNTISNIGSKKLCCDTPIQTVESLSRSLPNSVVSTQLPVRTLATGNLISTGDPYSLSMLQQQSLVDRSTSNLTTEYLHSDHKSQVVTSRQSSHPVKSTLPGRRNDVNPNLITTISHYPTELLQQQQQQPGLLLQVLPQEYLANYAQNLAKLNVNKNSGDLMHLPSNNCSTGSKINKMDTLSSVQNTGYSQGLLHQPDTQGRQTHISTHNNLPNLPLRIKSPDNSKIQRTSQSLRSSPMLNSPVFQYPAPNNSQRFSPPPHPPPRRLSGSGEQTRHNKPLTQSHQLPSGFDLPTISAVARAASMLSPSQLEAAAVLLSQWDNVNQLALLANNSSYRNLNNIVDSSGNKQPVNSSHNFSPPVSSEPNPVTSGGYIENHVHVMNRSGTGTDCKSRRVNDLSMTNTRTIPSVSTGTMSDLRYPSMKNSLSLPRSMDQLTNRLNSRSSTPGNEPMNKYDHMCCPPWSTTDQRAYSTDSSHSYKLQPSPHDHTVELADSRLAILHDAKLASLSVDWPSCTMPQNIPMSKANRIRSSGSLSSPVCLTPTSFSNTTSESSFSTNQLHTKAATTSSSQSLSSVSFVTSESLVRSPTSDHCSPTIPVNFNPKGPTLQTESPISSCCQTIKSLSPNTGITRVLNSSQSQFSAISGGKSPTGYSLCGQFLPTNTNSINNNDTIELSNHIESNRISNCPGKLSTLSEQYKRHPLVGTPNVMPTLLPQPKQECIRTKFTVDTNISDHRSQNTSMPLKKRLIQRYEADRVDMKPSELSTCNLVKTELPMDNSHNRSTNADDLKNKQYSPESRIAMKDNVIEKLDCQERKFKRKKRTKYETDGMSSLNTNKNKPTKIRTKSSLSSIRKSNSKSTRRLKHSLNDDVESKLSMNKQLSTMKLEFDDVTNDDEDEDVIVNDNNEEVVKEEQEENNDDDNNVDDEKIRPTVRRRRSRKHSSSANSTSSLSHTSLCNDLMRGSIKKRIAAVNGNLMMMVTAHAQRSTSSGSNNSNSSSSSLQSVGGEVSDDDNDVCLNSSSNSSVNTTRSKCSTDRQLSYSRLQSYKSTLKYLTMNSNTITNNNNNSIGNNNDNINSQSLNSNDGSPGITHSSIDSAQTVYGVGSGGNLRKPKRTATLAVASGTTIGSTIITAKKPRLSSVSSLTTTKPTTMMMEGKTVKTTSKQHRRGDNGKSRTTIHREDGDDSTVCMKFKTDLLNQDDYTLMCENSMADELSAALAEENFQFEKLVEQLPGPPDLNRTANKSLHSTHSLNFYKRSQRVFVQLINCNDPGLKQVPKCRACRQTKFSYHNSPSINTNGQMDSDNSDDDDGDDDDDDDVDEENPKLIISDIPSPTNSQNFSNGLNKDIQFKKPPGRRTTLGKNTRKENINDKSKNKRNSTHPSMSVFCRFWGFRKLCYNNRGVLKIADFCRSTESDALERSLWEMYHPVSPFLSTGAAKYLLECAGGLFCRLLHQELTSLNNNHAYQSQNEKINSLTGKNRISGHTMESNNKNDGIINSVAWKRPVKGVREMCDVCETTMFNTHWVCGKCGYSVCTDCLNESKSSNSVGGSNLDTRDHVKFNENGAVEKKGKLKYIRGRGCPYGWASCTTTRQHHDPNKLLLTSLLPSGIIGRLIHRLHRIANYYKINLGCNCSPSSSTVGNDATDLSNDTLLFMKPMKSLNNRECLDRNSLDLLADIALKADMGNTGSLTTGNSNNSSNGIIDNVVVETEFNASHNNPSFITTDNGVSLSDNDNNNERKMIMMDFPSHSWIHCTRRHINQRSCYQKINDAANTAKHKTKHNDNHGFDFHRESNLKIYKPSEIINRHHHHNPVFLRLHCPDSVGNLLAFQSEWRRNHPLVISGCQRKFTQELWTPQSFSNDFGDMKTTLIDCATGAEISRYTLKSFWDGFEKRERRITSKDGRPLCLKLKDWPTTDDFAELQPKRFNDLMLNLPMPNYTQRDGQLNLAARLSSFFVCPDLGPKLYVAYGTVGSCSISTTNLHVDIADAVNVMLYVGQPTDSLNEMLTNAESIVNTLTSAHIDDNYLERVLNWLNKIKSHQTDVHTNENNNNNTNNTTTTFSSTTHETDSEDIPGALWHIFLPEDSNGLREFLSRVSENETGTPVESGSDPIHDQLFYMDQSLLDRLYDCTGIQPCTIVQFHGDAVFIPAGAAHQVRNLNSCIKAAVDFVSPEHLPQCFQLMEEFRQLSPTHQNHEDKLQIKNMLFHGIKDALSVLLTSNDNNNNNNNDDNSTNNKENLVNLQSEVNSELRSHTRDRPFSTTSSTSEIIINNDHRMISNNSVIKSDSRSESSIHYNLQNYHVTNSVKSMNTNRGGRTRGRPGRPRAIDLTNHENIKLSSSSSPPPSSSIPPSNPMSNSNIFPVVPVLSVNAVVPGSGDCISDNDSTNNPGKFSNSFKISSRDSLSTISSSSSSSSLLYSSDIIKDIKSNIITTIATSSTSTCNTTTTVDCDKIPTTMIANVTSSSSLLSTSASGLSVNLDAPQLIPSVSFPCSSSFSLSSTSASISFSYSSSSSTPSFVSSALSSLSSACTAQKQHVSTNRLLNLTNNDYLS</sequence>
<dbReference type="SMART" id="SM00558">
    <property type="entry name" value="JmjC"/>
    <property type="match status" value="1"/>
</dbReference>
<dbReference type="GO" id="GO:0032454">
    <property type="term" value="F:histone H3K9 demethylase activity"/>
    <property type="evidence" value="ECO:0007669"/>
    <property type="project" value="InterPro"/>
</dbReference>
<dbReference type="GO" id="GO:0000785">
    <property type="term" value="C:chromatin"/>
    <property type="evidence" value="ECO:0007669"/>
    <property type="project" value="TreeGrafter"/>
</dbReference>
<dbReference type="GO" id="GO:0006357">
    <property type="term" value="P:regulation of transcription by RNA polymerase II"/>
    <property type="evidence" value="ECO:0007669"/>
    <property type="project" value="TreeGrafter"/>
</dbReference>
<dbReference type="Proteomes" id="UP000008854">
    <property type="component" value="Unassembled WGS sequence"/>
</dbReference>
<keyword evidence="6" id="KW-1185">Reference proteome</keyword>
<dbReference type="Gene3D" id="2.60.120.650">
    <property type="entry name" value="Cupin"/>
    <property type="match status" value="1"/>
</dbReference>
<dbReference type="InterPro" id="IPR003347">
    <property type="entry name" value="JmjC_dom"/>
</dbReference>
<evidence type="ECO:0000313" key="7">
    <source>
        <dbReference type="WBParaSite" id="Smp_161400.1"/>
    </source>
</evidence>
<feature type="region of interest" description="Disordered" evidence="4">
    <location>
        <begin position="798"/>
        <end position="818"/>
    </location>
</feature>
<protein>
    <submittedName>
        <fullName evidence="7">Jumonji domain containing protein-related including hairless</fullName>
    </submittedName>
</protein>
<feature type="region of interest" description="Disordered" evidence="4">
    <location>
        <begin position="366"/>
        <end position="391"/>
    </location>
</feature>
<evidence type="ECO:0000256" key="1">
    <source>
        <dbReference type="ARBA" id="ARBA00004123"/>
    </source>
</evidence>
<feature type="compositionally biased region" description="Polar residues" evidence="4">
    <location>
        <begin position="221"/>
        <end position="237"/>
    </location>
</feature>
<dbReference type="InParanoid" id="A0A3Q0KRF0"/>
<feature type="compositionally biased region" description="Acidic residues" evidence="4">
    <location>
        <begin position="1328"/>
        <end position="1345"/>
    </location>
</feature>
<dbReference type="PANTHER" id="PTHR12549">
    <property type="entry name" value="JMJC DOMAIN-CONTAINING HISTONE DEMETHYLATION PROTEIN"/>
    <property type="match status" value="1"/>
</dbReference>
<reference evidence="7" key="2">
    <citation type="submission" date="2018-12" db="UniProtKB">
        <authorList>
            <consortium name="WormBaseParasite"/>
        </authorList>
    </citation>
    <scope>IDENTIFICATION</scope>
    <source>
        <strain evidence="7">Puerto Rican</strain>
    </source>
</reference>
<feature type="compositionally biased region" description="Basic residues" evidence="4">
    <location>
        <begin position="878"/>
        <end position="888"/>
    </location>
</feature>
<feature type="compositionally biased region" description="Low complexity" evidence="4">
    <location>
        <begin position="1039"/>
        <end position="1050"/>
    </location>
</feature>
<feature type="compositionally biased region" description="Low complexity" evidence="4">
    <location>
        <begin position="1010"/>
        <end position="1024"/>
    </location>
</feature>
<dbReference type="InterPro" id="IPR045109">
    <property type="entry name" value="LSDs-like"/>
</dbReference>
<evidence type="ECO:0000256" key="2">
    <source>
        <dbReference type="ARBA" id="ARBA00022723"/>
    </source>
</evidence>
<feature type="region of interest" description="Disordered" evidence="4">
    <location>
        <begin position="212"/>
        <end position="313"/>
    </location>
</feature>
<feature type="region of interest" description="Disordered" evidence="4">
    <location>
        <begin position="843"/>
        <end position="897"/>
    </location>
</feature>
<dbReference type="PANTHER" id="PTHR12549:SF38">
    <property type="entry name" value="JMJC DOMAIN-CONTAINING HISTONE DEMETHYLASE 2, ISOFORM A"/>
    <property type="match status" value="1"/>
</dbReference>
<comment type="subcellular location">
    <subcellularLocation>
        <location evidence="1">Nucleus</location>
    </subcellularLocation>
</comment>
<dbReference type="GO" id="GO:0003712">
    <property type="term" value="F:transcription coregulator activity"/>
    <property type="evidence" value="ECO:0007669"/>
    <property type="project" value="TreeGrafter"/>
</dbReference>
<feature type="compositionally biased region" description="Polar residues" evidence="4">
    <location>
        <begin position="1051"/>
        <end position="1062"/>
    </location>
</feature>
<feature type="compositionally biased region" description="Polar residues" evidence="4">
    <location>
        <begin position="109"/>
        <end position="120"/>
    </location>
</feature>
<feature type="compositionally biased region" description="Low complexity" evidence="4">
    <location>
        <begin position="966"/>
        <end position="977"/>
    </location>
</feature>
<feature type="region of interest" description="Disordered" evidence="4">
    <location>
        <begin position="104"/>
        <end position="134"/>
    </location>
</feature>
<feature type="region of interest" description="Disordered" evidence="4">
    <location>
        <begin position="2330"/>
        <end position="2377"/>
    </location>
</feature>
<dbReference type="AlphaFoldDB" id="A0A3Q0KRF0"/>
<dbReference type="GO" id="GO:0031490">
    <property type="term" value="F:chromatin DNA binding"/>
    <property type="evidence" value="ECO:0007669"/>
    <property type="project" value="TreeGrafter"/>
</dbReference>
<feature type="domain" description="JmjC" evidence="5">
    <location>
        <begin position="1964"/>
        <end position="2209"/>
    </location>
</feature>
<feature type="region of interest" description="Disordered" evidence="4">
    <location>
        <begin position="1087"/>
        <end position="1117"/>
    </location>
</feature>
<accession>A0A3Q0KRF0</accession>
<keyword evidence="3" id="KW-0539">Nucleus</keyword>
<evidence type="ECO:0000313" key="6">
    <source>
        <dbReference type="Proteomes" id="UP000008854"/>
    </source>
</evidence>
<dbReference type="WBParaSite" id="Smp_161400.1">
    <property type="protein sequence ID" value="Smp_161400.1"/>
    <property type="gene ID" value="Smp_161400"/>
</dbReference>
<dbReference type="PROSITE" id="PS51184">
    <property type="entry name" value="JMJC"/>
    <property type="match status" value="1"/>
</dbReference>
<feature type="compositionally biased region" description="Basic and acidic residues" evidence="4">
    <location>
        <begin position="1388"/>
        <end position="1397"/>
    </location>
</feature>
<evidence type="ECO:0000256" key="4">
    <source>
        <dbReference type="SAM" id="MobiDB-lite"/>
    </source>
</evidence>
<feature type="compositionally biased region" description="Low complexity" evidence="4">
    <location>
        <begin position="1087"/>
        <end position="1107"/>
    </location>
</feature>
<feature type="compositionally biased region" description="Acidic residues" evidence="4">
    <location>
        <begin position="936"/>
        <end position="947"/>
    </location>
</feature>
<feature type="region of interest" description="Disordered" evidence="4">
    <location>
        <begin position="1314"/>
        <end position="1405"/>
    </location>
</feature>
<proteinExistence type="predicted"/>
<keyword evidence="2" id="KW-0479">Metal-binding</keyword>
<evidence type="ECO:0000256" key="3">
    <source>
        <dbReference type="ARBA" id="ARBA00023242"/>
    </source>
</evidence>
<name>A0A3Q0KRF0_SCHMA</name>
<dbReference type="Pfam" id="PF02373">
    <property type="entry name" value="JmjC"/>
    <property type="match status" value="1"/>
</dbReference>
<feature type="region of interest" description="Disordered" evidence="4">
    <location>
        <begin position="927"/>
        <end position="977"/>
    </location>
</feature>
<dbReference type="SUPFAM" id="SSF51197">
    <property type="entry name" value="Clavaminate synthase-like"/>
    <property type="match status" value="1"/>
</dbReference>
<reference evidence="6" key="1">
    <citation type="journal article" date="2012" name="PLoS Negl. Trop. Dis.">
        <title>A systematically improved high quality genome and transcriptome of the human blood fluke Schistosoma mansoni.</title>
        <authorList>
            <person name="Protasio A.V."/>
            <person name="Tsai I.J."/>
            <person name="Babbage A."/>
            <person name="Nichol S."/>
            <person name="Hunt M."/>
            <person name="Aslett M.A."/>
            <person name="De Silva N."/>
            <person name="Velarde G.S."/>
            <person name="Anderson T.J."/>
            <person name="Clark R.C."/>
            <person name="Davidson C."/>
            <person name="Dillon G.P."/>
            <person name="Holroyd N.E."/>
            <person name="LoVerde P.T."/>
            <person name="Lloyd C."/>
            <person name="McQuillan J."/>
            <person name="Oliveira G."/>
            <person name="Otto T.D."/>
            <person name="Parker-Manuel S.J."/>
            <person name="Quail M.A."/>
            <person name="Wilson R.A."/>
            <person name="Zerlotini A."/>
            <person name="Dunne D.W."/>
            <person name="Berriman M."/>
        </authorList>
    </citation>
    <scope>NUCLEOTIDE SEQUENCE [LARGE SCALE GENOMIC DNA]</scope>
    <source>
        <strain evidence="6">Puerto Rican</strain>
    </source>
</reference>
<feature type="region of interest" description="Disordered" evidence="4">
    <location>
        <begin position="1007"/>
        <end position="1062"/>
    </location>
</feature>
<feature type="compositionally biased region" description="Polar residues" evidence="4">
    <location>
        <begin position="1356"/>
        <end position="1368"/>
    </location>
</feature>
<feature type="region of interest" description="Disordered" evidence="4">
    <location>
        <begin position="1182"/>
        <end position="1205"/>
    </location>
</feature>
<dbReference type="GO" id="GO:0046872">
    <property type="term" value="F:metal ion binding"/>
    <property type="evidence" value="ECO:0007669"/>
    <property type="project" value="UniProtKB-KW"/>
</dbReference>
<feature type="compositionally biased region" description="Basic and acidic residues" evidence="4">
    <location>
        <begin position="2271"/>
        <end position="2281"/>
    </location>
</feature>
<feature type="compositionally biased region" description="Polar residues" evidence="4">
    <location>
        <begin position="852"/>
        <end position="861"/>
    </location>
</feature>
<evidence type="ECO:0000259" key="5">
    <source>
        <dbReference type="PROSITE" id="PS51184"/>
    </source>
</evidence>
<dbReference type="STRING" id="6183.A0A3Q0KRF0"/>
<organism evidence="6 7">
    <name type="scientific">Schistosoma mansoni</name>
    <name type="common">Blood fluke</name>
    <dbReference type="NCBI Taxonomy" id="6183"/>
    <lineage>
        <taxon>Eukaryota</taxon>
        <taxon>Metazoa</taxon>
        <taxon>Spiralia</taxon>
        <taxon>Lophotrochozoa</taxon>
        <taxon>Platyhelminthes</taxon>
        <taxon>Trematoda</taxon>
        <taxon>Digenea</taxon>
        <taxon>Strigeidida</taxon>
        <taxon>Schistosomatoidea</taxon>
        <taxon>Schistosomatidae</taxon>
        <taxon>Schistosoma</taxon>
    </lineage>
</organism>
<dbReference type="GO" id="GO:0000118">
    <property type="term" value="C:histone deacetylase complex"/>
    <property type="evidence" value="ECO:0007669"/>
    <property type="project" value="TreeGrafter"/>
</dbReference>
<feature type="region of interest" description="Disordered" evidence="4">
    <location>
        <begin position="2269"/>
        <end position="2295"/>
    </location>
</feature>
<feature type="compositionally biased region" description="Pro residues" evidence="4">
    <location>
        <begin position="2365"/>
        <end position="2376"/>
    </location>
</feature>
<feature type="compositionally biased region" description="Basic and acidic residues" evidence="4">
    <location>
        <begin position="1192"/>
        <end position="1205"/>
    </location>
</feature>